<evidence type="ECO:0000313" key="1">
    <source>
        <dbReference type="EMBL" id="KPJ54490.1"/>
    </source>
</evidence>
<dbReference type="EMBL" id="LIZS01000001">
    <property type="protein sequence ID" value="KPJ54490.1"/>
    <property type="molecule type" value="Genomic_DNA"/>
</dbReference>
<evidence type="ECO:0000313" key="2">
    <source>
        <dbReference type="Proteomes" id="UP000052008"/>
    </source>
</evidence>
<protein>
    <submittedName>
        <fullName evidence="1">Uncharacterized protein</fullName>
    </submittedName>
</protein>
<dbReference type="AlphaFoldDB" id="A0A0S7WWF7"/>
<dbReference type="Proteomes" id="UP000052008">
    <property type="component" value="Unassembled WGS sequence"/>
</dbReference>
<organism evidence="1 2">
    <name type="scientific">candidate division TA06 bacterium DG_24</name>
    <dbReference type="NCBI Taxonomy" id="1703770"/>
    <lineage>
        <taxon>Bacteria</taxon>
        <taxon>Bacteria division TA06</taxon>
    </lineage>
</organism>
<comment type="caution">
    <text evidence="1">The sequence shown here is derived from an EMBL/GenBank/DDBJ whole genome shotgun (WGS) entry which is preliminary data.</text>
</comment>
<accession>A0A0S7WWF7</accession>
<reference evidence="1 2" key="1">
    <citation type="journal article" date="2015" name="Microbiome">
        <title>Genomic resolution of linkages in carbon, nitrogen, and sulfur cycling among widespread estuary sediment bacteria.</title>
        <authorList>
            <person name="Baker B.J."/>
            <person name="Lazar C.S."/>
            <person name="Teske A.P."/>
            <person name="Dick G.J."/>
        </authorList>
    </citation>
    <scope>NUCLEOTIDE SEQUENCE [LARGE SCALE GENOMIC DNA]</scope>
    <source>
        <strain evidence="1">DG_24</strain>
    </source>
</reference>
<sequence>MMIDIDDGKRTLPYNIADPPQPIEIRGIEHEGHADARLRRKIAAEALGARQKLQPPRDGVLIDYHRLLAQGGEGRCYRKLGCDTVDVRVHMRSDQKTILCSHVLCYRINLRMHRLLL</sequence>
<proteinExistence type="predicted"/>
<name>A0A0S7WWF7_UNCT6</name>
<gene>
    <name evidence="1" type="ORF">AMJ39_00260</name>
</gene>